<proteinExistence type="inferred from homology"/>
<dbReference type="GO" id="GO:0016020">
    <property type="term" value="C:membrane"/>
    <property type="evidence" value="ECO:0007669"/>
    <property type="project" value="UniProtKB-SubCell"/>
</dbReference>
<dbReference type="CDD" id="cd10432">
    <property type="entry name" value="BI-1-like_bacterial"/>
    <property type="match status" value="1"/>
</dbReference>
<reference evidence="7 8" key="1">
    <citation type="journal article" date="2008" name="BMC Genomics">
        <title>Complete genome of Phenylobacterium zucineum - a novel facultative intracellular bacterium isolated from human erythroleukemia cell line K562.</title>
        <authorList>
            <person name="Luo Y."/>
            <person name="Xu X."/>
            <person name="Ding Z."/>
            <person name="Liu Z."/>
            <person name="Zhang B."/>
            <person name="Yan Z."/>
            <person name="Sun J."/>
            <person name="Hu S."/>
            <person name="Hu X."/>
        </authorList>
    </citation>
    <scope>NUCLEOTIDE SEQUENCE [LARGE SCALE GENOMIC DNA]</scope>
    <source>
        <strain evidence="8">HLK1</strain>
        <plasmid evidence="8">Plasmid pHLK1</plasmid>
    </source>
</reference>
<keyword evidence="8" id="KW-1185">Reference proteome</keyword>
<keyword evidence="3 6" id="KW-0812">Transmembrane</keyword>
<feature type="transmembrane region" description="Helical" evidence="6">
    <location>
        <begin position="183"/>
        <end position="201"/>
    </location>
</feature>
<organism evidence="7 8">
    <name type="scientific">Phenylobacterium zucineum (strain HLK1)</name>
    <dbReference type="NCBI Taxonomy" id="450851"/>
    <lineage>
        <taxon>Bacteria</taxon>
        <taxon>Pseudomonadati</taxon>
        <taxon>Pseudomonadota</taxon>
        <taxon>Alphaproteobacteria</taxon>
        <taxon>Caulobacterales</taxon>
        <taxon>Caulobacteraceae</taxon>
        <taxon>Phenylobacterium</taxon>
    </lineage>
</organism>
<protein>
    <recommendedName>
        <fullName evidence="9">BAX inhibitor (BI)-1/YccA family protein</fullName>
    </recommendedName>
</protein>
<geneLocation type="plasmid" evidence="8">
    <name>pHLK1</name>
</geneLocation>
<gene>
    <name evidence="7" type="ordered locus">PHZ_p0041</name>
</gene>
<evidence type="ECO:0000256" key="6">
    <source>
        <dbReference type="RuleBase" id="RU004379"/>
    </source>
</evidence>
<dbReference type="Pfam" id="PF01027">
    <property type="entry name" value="Bax1-I"/>
    <property type="match status" value="1"/>
</dbReference>
<dbReference type="HOGENOM" id="CLU_058671_1_1_5"/>
<keyword evidence="7" id="KW-0614">Plasmid</keyword>
<dbReference type="EMBL" id="CP000748">
    <property type="protein sequence ID" value="ACG79984.1"/>
    <property type="molecule type" value="Genomic_DNA"/>
</dbReference>
<name>B4RI09_PHEZH</name>
<dbReference type="PANTHER" id="PTHR23291">
    <property type="entry name" value="BAX INHIBITOR-RELATED"/>
    <property type="match status" value="1"/>
</dbReference>
<feature type="transmembrane region" description="Helical" evidence="6">
    <location>
        <begin position="156"/>
        <end position="177"/>
    </location>
</feature>
<evidence type="ECO:0008006" key="9">
    <source>
        <dbReference type="Google" id="ProtNLM"/>
    </source>
</evidence>
<keyword evidence="5 6" id="KW-0472">Membrane</keyword>
<feature type="transmembrane region" description="Helical" evidence="6">
    <location>
        <begin position="74"/>
        <end position="93"/>
    </location>
</feature>
<evidence type="ECO:0000313" key="7">
    <source>
        <dbReference type="EMBL" id="ACG79984.1"/>
    </source>
</evidence>
<comment type="similarity">
    <text evidence="2 6">Belongs to the BI1 family.</text>
</comment>
<dbReference type="PANTHER" id="PTHR23291:SF50">
    <property type="entry name" value="PROTEIN LIFEGUARD 4"/>
    <property type="match status" value="1"/>
</dbReference>
<keyword evidence="4 6" id="KW-1133">Transmembrane helix</keyword>
<dbReference type="RefSeq" id="WP_012520284.1">
    <property type="nucleotide sequence ID" value="NC_011143.1"/>
</dbReference>
<dbReference type="KEGG" id="pzu:PHZ_p0041"/>
<evidence type="ECO:0000256" key="1">
    <source>
        <dbReference type="ARBA" id="ARBA00004141"/>
    </source>
</evidence>
<feature type="transmembrane region" description="Helical" evidence="6">
    <location>
        <begin position="36"/>
        <end position="54"/>
    </location>
</feature>
<feature type="transmembrane region" description="Helical" evidence="6">
    <location>
        <begin position="105"/>
        <end position="124"/>
    </location>
</feature>
<dbReference type="InterPro" id="IPR006214">
    <property type="entry name" value="Bax_inhibitor_1-related"/>
</dbReference>
<evidence type="ECO:0000256" key="4">
    <source>
        <dbReference type="ARBA" id="ARBA00022989"/>
    </source>
</evidence>
<evidence type="ECO:0000256" key="5">
    <source>
        <dbReference type="ARBA" id="ARBA00023136"/>
    </source>
</evidence>
<evidence type="ECO:0000313" key="8">
    <source>
        <dbReference type="Proteomes" id="UP000001868"/>
    </source>
</evidence>
<evidence type="ECO:0000256" key="2">
    <source>
        <dbReference type="ARBA" id="ARBA00010350"/>
    </source>
</evidence>
<feature type="transmembrane region" description="Helical" evidence="6">
    <location>
        <begin position="222"/>
        <end position="246"/>
    </location>
</feature>
<comment type="subcellular location">
    <subcellularLocation>
        <location evidence="1">Membrane</location>
        <topology evidence="1">Multi-pass membrane protein</topology>
    </subcellularLocation>
</comment>
<dbReference type="Proteomes" id="UP000001868">
    <property type="component" value="Plasmid pHLK1"/>
</dbReference>
<dbReference type="AlphaFoldDB" id="B4RI09"/>
<dbReference type="eggNOG" id="COG0670">
    <property type="taxonomic scope" value="Bacteria"/>
</dbReference>
<accession>B4RI09</accession>
<sequence length="251" mass="26664">MSDFQRARHATILSTRADMAIDAGLRSFMIGVYNKVALGLLVSAALAYLTSSVPPVRDLMFVTSADGHLAGMTPIGWIVAIAPLGILLVSGFAMRNPTSGAASALYWTIVALIGASLGVVGLVYTGASIVSMFLITATAFGALSLFGYVTKKDLTGFGSFLIVGVVGLVIASLVNLFLRSELMQFMISVIGVFVFAGLIAYDTQRLKIAYYELGGAEAARSVATSYGALNLYINFINLFQFLLSLFGQRRD</sequence>
<evidence type="ECO:0000256" key="3">
    <source>
        <dbReference type="ARBA" id="ARBA00022692"/>
    </source>
</evidence>
<feature type="transmembrane region" description="Helical" evidence="6">
    <location>
        <begin position="130"/>
        <end position="149"/>
    </location>
</feature>
<dbReference type="OrthoDB" id="9793828at2"/>